<feature type="domain" description="HTH gntR-type" evidence="6">
    <location>
        <begin position="20"/>
        <end position="88"/>
    </location>
</feature>
<keyword evidence="7" id="KW-0808">Transferase</keyword>
<dbReference type="CDD" id="cd07377">
    <property type="entry name" value="WHTH_GntR"/>
    <property type="match status" value="1"/>
</dbReference>
<gene>
    <name evidence="7" type="ORF">SAMN05444351_1756</name>
</gene>
<proteinExistence type="inferred from homology"/>
<dbReference type="InterPro" id="IPR000524">
    <property type="entry name" value="Tscrpt_reg_HTH_GntR"/>
</dbReference>
<dbReference type="GO" id="GO:0003700">
    <property type="term" value="F:DNA-binding transcription factor activity"/>
    <property type="evidence" value="ECO:0007669"/>
    <property type="project" value="InterPro"/>
</dbReference>
<accession>A0A1M5HVF5</accession>
<keyword evidence="8" id="KW-1185">Reference proteome</keyword>
<keyword evidence="3" id="KW-0805">Transcription regulation</keyword>
<dbReference type="SUPFAM" id="SSF53383">
    <property type="entry name" value="PLP-dependent transferases"/>
    <property type="match status" value="1"/>
</dbReference>
<dbReference type="InterPro" id="IPR015424">
    <property type="entry name" value="PyrdxlP-dep_Trfase"/>
</dbReference>
<dbReference type="InterPro" id="IPR015421">
    <property type="entry name" value="PyrdxlP-dep_Trfase_major"/>
</dbReference>
<dbReference type="PANTHER" id="PTHR46577:SF1">
    <property type="entry name" value="HTH-TYPE TRANSCRIPTIONAL REGULATORY PROTEIN GABR"/>
    <property type="match status" value="1"/>
</dbReference>
<dbReference type="GO" id="GO:0003677">
    <property type="term" value="F:DNA binding"/>
    <property type="evidence" value="ECO:0007669"/>
    <property type="project" value="UniProtKB-KW"/>
</dbReference>
<dbReference type="CDD" id="cd00609">
    <property type="entry name" value="AAT_like"/>
    <property type="match status" value="1"/>
</dbReference>
<dbReference type="InterPro" id="IPR036390">
    <property type="entry name" value="WH_DNA-bd_sf"/>
</dbReference>
<dbReference type="Gene3D" id="3.40.640.10">
    <property type="entry name" value="Type I PLP-dependent aspartate aminotransferase-like (Major domain)"/>
    <property type="match status" value="1"/>
</dbReference>
<dbReference type="STRING" id="1070870.SAMN05444351_1756"/>
<dbReference type="Pfam" id="PF00155">
    <property type="entry name" value="Aminotran_1_2"/>
    <property type="match status" value="1"/>
</dbReference>
<keyword evidence="4" id="KW-0238">DNA-binding</keyword>
<dbReference type="SMART" id="SM00345">
    <property type="entry name" value="HTH_GNTR"/>
    <property type="match status" value="1"/>
</dbReference>
<dbReference type="Pfam" id="PF00392">
    <property type="entry name" value="GntR"/>
    <property type="match status" value="1"/>
</dbReference>
<keyword evidence="2" id="KW-0663">Pyridoxal phosphate</keyword>
<evidence type="ECO:0000313" key="8">
    <source>
        <dbReference type="Proteomes" id="UP000184471"/>
    </source>
</evidence>
<evidence type="ECO:0000256" key="4">
    <source>
        <dbReference type="ARBA" id="ARBA00023125"/>
    </source>
</evidence>
<evidence type="ECO:0000313" key="7">
    <source>
        <dbReference type="EMBL" id="SHG19863.1"/>
    </source>
</evidence>
<dbReference type="InterPro" id="IPR051446">
    <property type="entry name" value="HTH_trans_reg/aminotransferase"/>
</dbReference>
<dbReference type="InterPro" id="IPR036388">
    <property type="entry name" value="WH-like_DNA-bd_sf"/>
</dbReference>
<keyword evidence="7" id="KW-0032">Aminotransferase</keyword>
<evidence type="ECO:0000256" key="1">
    <source>
        <dbReference type="ARBA" id="ARBA00005384"/>
    </source>
</evidence>
<evidence type="ECO:0000256" key="5">
    <source>
        <dbReference type="ARBA" id="ARBA00023163"/>
    </source>
</evidence>
<organism evidence="7 8">
    <name type="scientific">Geodermatophilus nigrescens</name>
    <dbReference type="NCBI Taxonomy" id="1070870"/>
    <lineage>
        <taxon>Bacteria</taxon>
        <taxon>Bacillati</taxon>
        <taxon>Actinomycetota</taxon>
        <taxon>Actinomycetes</taxon>
        <taxon>Geodermatophilales</taxon>
        <taxon>Geodermatophilaceae</taxon>
        <taxon>Geodermatophilus</taxon>
    </lineage>
</organism>
<dbReference type="GO" id="GO:0030170">
    <property type="term" value="F:pyridoxal phosphate binding"/>
    <property type="evidence" value="ECO:0007669"/>
    <property type="project" value="InterPro"/>
</dbReference>
<dbReference type="PROSITE" id="PS50949">
    <property type="entry name" value="HTH_GNTR"/>
    <property type="match status" value="1"/>
</dbReference>
<dbReference type="Gene3D" id="1.10.10.10">
    <property type="entry name" value="Winged helix-like DNA-binding domain superfamily/Winged helix DNA-binding domain"/>
    <property type="match status" value="1"/>
</dbReference>
<sequence length="487" mass="50030">MDRSAGADFLQLRRDEAPPHGLTAWLVERVRAAVAEGRLAPGAALPPTRVLARDLGASRGVVVEAWRRLADEGLVVARTGAGTVVAGTVVAGTVPASPAPHPAPLVAVSPLPPADVPRLPAPVPEGVDLDLSPGVPDLAAFPRAAWLRAERAVLAGASDADLGYGDPRGHPRLRTVLAAWLARTRGLRADADALVVVAGVAQTLALLGPLLDAASGAGTAVAVEDPGSRGAREALAHRGVPTVPVPVDGEGLVAAALSGSGAGAVLLTPAHQFPTGVVLSPARRRAVLAWARDTGGLVVEDDYDAEHRYDRPPVAALQAAAPGSVLHTGSVSKSLAPGLRLGWAVPPPHLHAELVAARHAADLGGPVLPQLVLAELLASGAHDRHLRRVRTRQRARRDTVVAAVRAHLPGARVEGVAAGLHLLLTFPGRPGLDDTVLARRAREAGVLVHPLSWHRVRPGPAGLVLGYAASPPGRLQEAVARLGRVLG</sequence>
<protein>
    <submittedName>
        <fullName evidence="7">GntR family transcriptional regulator / MocR family aminotransferase</fullName>
    </submittedName>
</protein>
<dbReference type="SUPFAM" id="SSF46785">
    <property type="entry name" value="Winged helix' DNA-binding domain"/>
    <property type="match status" value="1"/>
</dbReference>
<keyword evidence="5" id="KW-0804">Transcription</keyword>
<evidence type="ECO:0000256" key="2">
    <source>
        <dbReference type="ARBA" id="ARBA00022898"/>
    </source>
</evidence>
<dbReference type="EMBL" id="FQVX01000002">
    <property type="protein sequence ID" value="SHG19863.1"/>
    <property type="molecule type" value="Genomic_DNA"/>
</dbReference>
<dbReference type="InterPro" id="IPR004839">
    <property type="entry name" value="Aminotransferase_I/II_large"/>
</dbReference>
<evidence type="ECO:0000256" key="3">
    <source>
        <dbReference type="ARBA" id="ARBA00023015"/>
    </source>
</evidence>
<dbReference type="Proteomes" id="UP000184471">
    <property type="component" value="Unassembled WGS sequence"/>
</dbReference>
<comment type="similarity">
    <text evidence="1">In the C-terminal section; belongs to the class-I pyridoxal-phosphate-dependent aminotransferase family.</text>
</comment>
<dbReference type="GO" id="GO:0008483">
    <property type="term" value="F:transaminase activity"/>
    <property type="evidence" value="ECO:0007669"/>
    <property type="project" value="UniProtKB-KW"/>
</dbReference>
<dbReference type="AlphaFoldDB" id="A0A1M5HVF5"/>
<dbReference type="RefSeq" id="WP_073419809.1">
    <property type="nucleotide sequence ID" value="NZ_FQVX01000002.1"/>
</dbReference>
<dbReference type="PANTHER" id="PTHR46577">
    <property type="entry name" value="HTH-TYPE TRANSCRIPTIONAL REGULATORY PROTEIN GABR"/>
    <property type="match status" value="1"/>
</dbReference>
<reference evidence="7 8" key="1">
    <citation type="submission" date="2016-11" db="EMBL/GenBank/DDBJ databases">
        <authorList>
            <person name="Jaros S."/>
            <person name="Januszkiewicz K."/>
            <person name="Wedrychowicz H."/>
        </authorList>
    </citation>
    <scope>NUCLEOTIDE SEQUENCE [LARGE SCALE GENOMIC DNA]</scope>
    <source>
        <strain evidence="7 8">DSM 45408</strain>
    </source>
</reference>
<dbReference type="OrthoDB" id="594134at2"/>
<name>A0A1M5HVF5_9ACTN</name>
<evidence type="ECO:0000259" key="6">
    <source>
        <dbReference type="PROSITE" id="PS50949"/>
    </source>
</evidence>